<reference evidence="1 2" key="1">
    <citation type="journal article" date="2018" name="Sci. Rep.">
        <title>Comparative genomics provides insights into the lifestyle and reveals functional heterogeneity of dark septate endophytic fungi.</title>
        <authorList>
            <person name="Knapp D.G."/>
            <person name="Nemeth J.B."/>
            <person name="Barry K."/>
            <person name="Hainaut M."/>
            <person name="Henrissat B."/>
            <person name="Johnson J."/>
            <person name="Kuo A."/>
            <person name="Lim J.H.P."/>
            <person name="Lipzen A."/>
            <person name="Nolan M."/>
            <person name="Ohm R.A."/>
            <person name="Tamas L."/>
            <person name="Grigoriev I.V."/>
            <person name="Spatafora J.W."/>
            <person name="Nagy L.G."/>
            <person name="Kovacs G.M."/>
        </authorList>
    </citation>
    <scope>NUCLEOTIDE SEQUENCE [LARGE SCALE GENOMIC DNA]</scope>
    <source>
        <strain evidence="1 2">DSE2036</strain>
    </source>
</reference>
<dbReference type="AlphaFoldDB" id="A0A2V1D5U9"/>
<evidence type="ECO:0000313" key="1">
    <source>
        <dbReference type="EMBL" id="PVH93395.1"/>
    </source>
</evidence>
<sequence>MAVHLRRKYPMVYDCIGEQERTWIMEAAERRVGSPLKELQNILRESVSQELYYHPTQVYSRAICIIDHAGILLEQIISKVPWMTFDEAMKSRTKPTRDKEIVKARYESEVLLVLHHALEAKLNFGQEIKKTLQHPQFTRGWKGKAEQCQHVEDKWNQFLQLKIKAEEAASSAIFYEMRQGEESTSNVGENLEDRLENVEIG</sequence>
<protein>
    <submittedName>
        <fullName evidence="1">Uncharacterized protein</fullName>
    </submittedName>
</protein>
<dbReference type="EMBL" id="KZ805592">
    <property type="protein sequence ID" value="PVH93395.1"/>
    <property type="molecule type" value="Genomic_DNA"/>
</dbReference>
<gene>
    <name evidence="1" type="ORF">DM02DRAFT_634587</name>
</gene>
<accession>A0A2V1D5U9</accession>
<dbReference type="Proteomes" id="UP000244855">
    <property type="component" value="Unassembled WGS sequence"/>
</dbReference>
<name>A0A2V1D5U9_9PLEO</name>
<organism evidence="1 2">
    <name type="scientific">Periconia macrospinosa</name>
    <dbReference type="NCBI Taxonomy" id="97972"/>
    <lineage>
        <taxon>Eukaryota</taxon>
        <taxon>Fungi</taxon>
        <taxon>Dikarya</taxon>
        <taxon>Ascomycota</taxon>
        <taxon>Pezizomycotina</taxon>
        <taxon>Dothideomycetes</taxon>
        <taxon>Pleosporomycetidae</taxon>
        <taxon>Pleosporales</taxon>
        <taxon>Massarineae</taxon>
        <taxon>Periconiaceae</taxon>
        <taxon>Periconia</taxon>
    </lineage>
</organism>
<evidence type="ECO:0000313" key="2">
    <source>
        <dbReference type="Proteomes" id="UP000244855"/>
    </source>
</evidence>
<proteinExistence type="predicted"/>
<keyword evidence="2" id="KW-1185">Reference proteome</keyword>